<evidence type="ECO:0000313" key="5">
    <source>
        <dbReference type="Proteomes" id="UP000008281"/>
    </source>
</evidence>
<keyword evidence="5" id="KW-1185">Reference proteome</keyword>
<dbReference type="GO" id="GO:0046332">
    <property type="term" value="F:SMAD binding"/>
    <property type="evidence" value="ECO:0007669"/>
    <property type="project" value="InterPro"/>
</dbReference>
<dbReference type="GO" id="GO:0030514">
    <property type="term" value="P:negative regulation of BMP signaling pathway"/>
    <property type="evidence" value="ECO:0007669"/>
    <property type="project" value="TreeGrafter"/>
</dbReference>
<dbReference type="Gene3D" id="3.10.390.10">
    <property type="entry name" value="SAND domain-like"/>
    <property type="match status" value="1"/>
</dbReference>
<feature type="compositionally biased region" description="Basic and acidic residues" evidence="2">
    <location>
        <begin position="327"/>
        <end position="348"/>
    </location>
</feature>
<dbReference type="GO" id="GO:0000122">
    <property type="term" value="P:negative regulation of transcription by RNA polymerase II"/>
    <property type="evidence" value="ECO:0007669"/>
    <property type="project" value="EnsemblMetazoa"/>
</dbReference>
<dbReference type="EMBL" id="DS268458">
    <property type="protein sequence ID" value="EFP05147.1"/>
    <property type="molecule type" value="Genomic_DNA"/>
</dbReference>
<dbReference type="InterPro" id="IPR010919">
    <property type="entry name" value="SAND-like_dom_sf"/>
</dbReference>
<reference evidence="4" key="1">
    <citation type="submission" date="2007-07" db="EMBL/GenBank/DDBJ databases">
        <title>PCAP assembly of the Caenorhabditis remanei genome.</title>
        <authorList>
            <consortium name="The Caenorhabditis remanei Sequencing Consortium"/>
            <person name="Wilson R.K."/>
        </authorList>
    </citation>
    <scope>NUCLEOTIDE SEQUENCE [LARGE SCALE GENOMIC DNA]</scope>
    <source>
        <strain evidence="4">PB4641</strain>
    </source>
</reference>
<feature type="compositionally biased region" description="Basic and acidic residues" evidence="2">
    <location>
        <begin position="34"/>
        <end position="44"/>
    </location>
</feature>
<dbReference type="InParanoid" id="E3MMY3"/>
<proteinExistence type="inferred from homology"/>
<dbReference type="FunFam" id="3.10.390.10:FF:000008">
    <property type="entry name" value="Abnormal DAuer Formation DAF-5, a Ski oncogene homolog involved in a neuronal TGF beta pathway (71.0 kD) (Daf-5)"/>
    <property type="match status" value="1"/>
</dbReference>
<feature type="region of interest" description="Disordered" evidence="2">
    <location>
        <begin position="326"/>
        <end position="380"/>
    </location>
</feature>
<dbReference type="PANTHER" id="PTHR10005">
    <property type="entry name" value="SKI ONCOGENE-RELATED"/>
    <property type="match status" value="1"/>
</dbReference>
<dbReference type="GO" id="GO:0005737">
    <property type="term" value="C:cytoplasm"/>
    <property type="evidence" value="ECO:0007669"/>
    <property type="project" value="EnsemblMetazoa"/>
</dbReference>
<feature type="domain" description="c-SKI SMAD4-binding" evidence="3">
    <location>
        <begin position="252"/>
        <end position="308"/>
    </location>
</feature>
<evidence type="ECO:0000256" key="2">
    <source>
        <dbReference type="SAM" id="MobiDB-lite"/>
    </source>
</evidence>
<dbReference type="GO" id="GO:0040024">
    <property type="term" value="P:dauer larval development"/>
    <property type="evidence" value="ECO:0007669"/>
    <property type="project" value="EnsemblMetazoa"/>
</dbReference>
<dbReference type="GO" id="GO:0000981">
    <property type="term" value="F:DNA-binding transcription factor activity, RNA polymerase II-specific"/>
    <property type="evidence" value="ECO:0007669"/>
    <property type="project" value="TreeGrafter"/>
</dbReference>
<dbReference type="GO" id="GO:0000978">
    <property type="term" value="F:RNA polymerase II cis-regulatory region sequence-specific DNA binding"/>
    <property type="evidence" value="ECO:0007669"/>
    <property type="project" value="TreeGrafter"/>
</dbReference>
<dbReference type="HOGENOM" id="CLU_385063_0_0_1"/>
<dbReference type="InterPro" id="IPR023216">
    <property type="entry name" value="Tscrpt_reg_SKI_SnoN"/>
</dbReference>
<sequence length="680" mass="77710">MSDDSIGSSQRVAVEPEHHTPDLMDNDPLLENLKALHEETRSDDEGQEDDGQPGTSAPKKKEEQEEMAEPIGYRTKDEYHGKFAWISTMGKRIPSLLLNGEPYMPIEFLRKELSELQSLNSVENFTRFIEIKGIILRMCNPVQFNAIMDKSDVCRSLNLTSINLISRSDLERIMGESRTESCLTKSEHDIWNPEDRIHIVHINFVDYLDDWLESDDLDEDPMEVGEKTITTTILLLKLYFQSGVHGYWYKNRPTMRCIICRECDMKFTPNDFIVHHHYPKKEGGVIHMGLNSQRWSELIEVHSEHRTEVNLDAWNKFRMNSHRIGKRAYDDAEPQEPKKVAREKKIVVDDDDDSMEEDEDEGEEIPSEKPQLSDFLGPKGLKGLVPRNKLEKTILNCLNRMDEATLELLFLKTPEEYYTWIRECEFRQKVIAQQKEWEAKQKDPKSRLRTSANFNPNIGSFENMHMLHSAPKSTQKEIKLLADRFSRLQEEMSGQKVFNAWEFMLKEKELIASSSTDALRVLSNKPLPPPPKPKVVTPILPIKPTLPTLPISFSNINLAQVAQQLVASGIKLPLPLPLPLVSPASSTVPTTSAPTPAPSKPLPVLPFPTMPLPALPVNTNYEILVSFELNIFPRLFDCFQKQQLSLALSSPSLFPIFYPKIPTSAYENLVNLLKTTAVKN</sequence>
<dbReference type="InterPro" id="IPR014890">
    <property type="entry name" value="c-SKI_SMAD4-bd_dom"/>
</dbReference>
<dbReference type="OrthoDB" id="3938623at2759"/>
<dbReference type="SUPFAM" id="SSF63763">
    <property type="entry name" value="SAND domain-like"/>
    <property type="match status" value="1"/>
</dbReference>
<dbReference type="STRING" id="31234.E3MMY3"/>
<feature type="compositionally biased region" description="Acidic residues" evidence="2">
    <location>
        <begin position="349"/>
        <end position="365"/>
    </location>
</feature>
<dbReference type="FunCoup" id="E3MMY3">
    <property type="interactions" value="1531"/>
</dbReference>
<feature type="compositionally biased region" description="Polar residues" evidence="2">
    <location>
        <begin position="1"/>
        <end position="11"/>
    </location>
</feature>
<dbReference type="Proteomes" id="UP000008281">
    <property type="component" value="Unassembled WGS sequence"/>
</dbReference>
<dbReference type="OMA" id="GYWYKNR"/>
<dbReference type="eggNOG" id="ENOG502TFH6">
    <property type="taxonomic scope" value="Eukaryota"/>
</dbReference>
<protein>
    <submittedName>
        <fullName evidence="4">CRE-DAF-5 protein</fullName>
    </submittedName>
</protein>
<evidence type="ECO:0000259" key="3">
    <source>
        <dbReference type="Pfam" id="PF08782"/>
    </source>
</evidence>
<dbReference type="GO" id="GO:0008340">
    <property type="term" value="P:determination of adult lifespan"/>
    <property type="evidence" value="ECO:0007669"/>
    <property type="project" value="EnsemblMetazoa"/>
</dbReference>
<dbReference type="PANTHER" id="PTHR10005:SF26">
    <property type="entry name" value="CORL"/>
    <property type="match status" value="1"/>
</dbReference>
<dbReference type="GO" id="GO:0005634">
    <property type="term" value="C:nucleus"/>
    <property type="evidence" value="ECO:0007669"/>
    <property type="project" value="EnsemblMetazoa"/>
</dbReference>
<comment type="similarity">
    <text evidence="1">Belongs to the SKI family.</text>
</comment>
<dbReference type="AlphaFoldDB" id="E3MMY3"/>
<dbReference type="GO" id="GO:0061066">
    <property type="term" value="P:positive regulation of dauer larval development"/>
    <property type="evidence" value="ECO:0007669"/>
    <property type="project" value="EnsemblMetazoa"/>
</dbReference>
<evidence type="ECO:0000256" key="1">
    <source>
        <dbReference type="ARBA" id="ARBA00009513"/>
    </source>
</evidence>
<name>E3MMY3_CAERE</name>
<gene>
    <name evidence="4" type="primary">Cre-daf-5</name>
    <name evidence="4" type="ORF">CRE_04110</name>
</gene>
<organism evidence="5">
    <name type="scientific">Caenorhabditis remanei</name>
    <name type="common">Caenorhabditis vulgaris</name>
    <dbReference type="NCBI Taxonomy" id="31234"/>
    <lineage>
        <taxon>Eukaryota</taxon>
        <taxon>Metazoa</taxon>
        <taxon>Ecdysozoa</taxon>
        <taxon>Nematoda</taxon>
        <taxon>Chromadorea</taxon>
        <taxon>Rhabditida</taxon>
        <taxon>Rhabditina</taxon>
        <taxon>Rhabditomorpha</taxon>
        <taxon>Rhabditoidea</taxon>
        <taxon>Rhabditidae</taxon>
        <taxon>Peloderinae</taxon>
        <taxon>Caenorhabditis</taxon>
    </lineage>
</organism>
<evidence type="ECO:0000313" key="4">
    <source>
        <dbReference type="EMBL" id="EFP05147.1"/>
    </source>
</evidence>
<dbReference type="Pfam" id="PF08782">
    <property type="entry name" value="c-SKI_SMAD_bind"/>
    <property type="match status" value="1"/>
</dbReference>
<accession>E3MMY3</accession>
<feature type="region of interest" description="Disordered" evidence="2">
    <location>
        <begin position="1"/>
        <end position="73"/>
    </location>
</feature>
<dbReference type="GO" id="GO:0005667">
    <property type="term" value="C:transcription regulator complex"/>
    <property type="evidence" value="ECO:0007669"/>
    <property type="project" value="TreeGrafter"/>
</dbReference>